<feature type="compositionally biased region" description="Polar residues" evidence="1">
    <location>
        <begin position="106"/>
        <end position="151"/>
    </location>
</feature>
<evidence type="ECO:0000313" key="2">
    <source>
        <dbReference type="EMBL" id="GJT68132.1"/>
    </source>
</evidence>
<reference evidence="2" key="2">
    <citation type="submission" date="2022-01" db="EMBL/GenBank/DDBJ databases">
        <authorList>
            <person name="Yamashiro T."/>
            <person name="Shiraishi A."/>
            <person name="Satake H."/>
            <person name="Nakayama K."/>
        </authorList>
    </citation>
    <scope>NUCLEOTIDE SEQUENCE</scope>
</reference>
<organism evidence="2 3">
    <name type="scientific">Tanacetum coccineum</name>
    <dbReference type="NCBI Taxonomy" id="301880"/>
    <lineage>
        <taxon>Eukaryota</taxon>
        <taxon>Viridiplantae</taxon>
        <taxon>Streptophyta</taxon>
        <taxon>Embryophyta</taxon>
        <taxon>Tracheophyta</taxon>
        <taxon>Spermatophyta</taxon>
        <taxon>Magnoliopsida</taxon>
        <taxon>eudicotyledons</taxon>
        <taxon>Gunneridae</taxon>
        <taxon>Pentapetalae</taxon>
        <taxon>asterids</taxon>
        <taxon>campanulids</taxon>
        <taxon>Asterales</taxon>
        <taxon>Asteraceae</taxon>
        <taxon>Asteroideae</taxon>
        <taxon>Anthemideae</taxon>
        <taxon>Anthemidinae</taxon>
        <taxon>Tanacetum</taxon>
    </lineage>
</organism>
<dbReference type="Proteomes" id="UP001151760">
    <property type="component" value="Unassembled WGS sequence"/>
</dbReference>
<comment type="caution">
    <text evidence="2">The sequence shown here is derived from an EMBL/GenBank/DDBJ whole genome shotgun (WGS) entry which is preliminary data.</text>
</comment>
<gene>
    <name evidence="2" type="ORF">Tco_1019612</name>
</gene>
<feature type="region of interest" description="Disordered" evidence="1">
    <location>
        <begin position="105"/>
        <end position="151"/>
    </location>
</feature>
<sequence length="151" mass="16180">MDQQVEVIVNGVTPAIASASASTEGPIPPKMAEQKLARKNELKAKSTLLLSILDEHLLNANLKLLGSLPSAWNNIALIMRNKSDLDTLIMDDLYNNLKVYEAKIKGQSNSSSNSPNVAFVSSENTSRTNEAVNTSYEVSTASSQGQASSLT</sequence>
<evidence type="ECO:0000313" key="3">
    <source>
        <dbReference type="Proteomes" id="UP001151760"/>
    </source>
</evidence>
<dbReference type="EMBL" id="BQNB010017871">
    <property type="protein sequence ID" value="GJT68132.1"/>
    <property type="molecule type" value="Genomic_DNA"/>
</dbReference>
<protein>
    <submittedName>
        <fullName evidence="2">Uncharacterized protein</fullName>
    </submittedName>
</protein>
<keyword evidence="3" id="KW-1185">Reference proteome</keyword>
<evidence type="ECO:0000256" key="1">
    <source>
        <dbReference type="SAM" id="MobiDB-lite"/>
    </source>
</evidence>
<accession>A0ABQ5FXR8</accession>
<reference evidence="2" key="1">
    <citation type="journal article" date="2022" name="Int. J. Mol. Sci.">
        <title>Draft Genome of Tanacetum Coccineum: Genomic Comparison of Closely Related Tanacetum-Family Plants.</title>
        <authorList>
            <person name="Yamashiro T."/>
            <person name="Shiraishi A."/>
            <person name="Nakayama K."/>
            <person name="Satake H."/>
        </authorList>
    </citation>
    <scope>NUCLEOTIDE SEQUENCE</scope>
</reference>
<name>A0ABQ5FXR8_9ASTR</name>
<proteinExistence type="predicted"/>